<feature type="domain" description="Polysaccharide chain length determinant N-terminal" evidence="17">
    <location>
        <begin position="16"/>
        <end position="105"/>
    </location>
</feature>
<keyword evidence="8 16" id="KW-0812">Transmembrane</keyword>
<evidence type="ECO:0000256" key="10">
    <source>
        <dbReference type="ARBA" id="ARBA00022777"/>
    </source>
</evidence>
<evidence type="ECO:0000256" key="12">
    <source>
        <dbReference type="ARBA" id="ARBA00022989"/>
    </source>
</evidence>
<keyword evidence="14" id="KW-0829">Tyrosine-protein kinase</keyword>
<feature type="domain" description="AAA" evidence="18">
    <location>
        <begin position="585"/>
        <end position="727"/>
    </location>
</feature>
<dbReference type="NCBIfam" id="TIGR01007">
    <property type="entry name" value="eps_fam"/>
    <property type="match status" value="1"/>
</dbReference>
<dbReference type="Pfam" id="PF02706">
    <property type="entry name" value="Wzz"/>
    <property type="match status" value="1"/>
</dbReference>
<evidence type="ECO:0000259" key="18">
    <source>
        <dbReference type="Pfam" id="PF13614"/>
    </source>
</evidence>
<dbReference type="PANTHER" id="PTHR32309">
    <property type="entry name" value="TYROSINE-PROTEIN KINASE"/>
    <property type="match status" value="1"/>
</dbReference>
<comment type="similarity">
    <text evidence="2">Belongs to the CpsD/CapB family.</text>
</comment>
<keyword evidence="6" id="KW-0997">Cell inner membrane</keyword>
<dbReference type="EC" id="2.7.10.2" evidence="4"/>
<feature type="transmembrane region" description="Helical" evidence="16">
    <location>
        <begin position="26"/>
        <end position="44"/>
    </location>
</feature>
<keyword evidence="7 20" id="KW-0808">Transferase</keyword>
<feature type="domain" description="Tyrosine-protein kinase G-rich" evidence="19">
    <location>
        <begin position="439"/>
        <end position="513"/>
    </location>
</feature>
<gene>
    <name evidence="20" type="ORF">HPE63_04040</name>
</gene>
<dbReference type="InterPro" id="IPR050445">
    <property type="entry name" value="Bact_polysacc_biosynth/exp"/>
</dbReference>
<evidence type="ECO:0000256" key="15">
    <source>
        <dbReference type="ARBA" id="ARBA00051245"/>
    </source>
</evidence>
<feature type="transmembrane region" description="Helical" evidence="16">
    <location>
        <begin position="494"/>
        <end position="513"/>
    </location>
</feature>
<evidence type="ECO:0000256" key="3">
    <source>
        <dbReference type="ARBA" id="ARBA00008883"/>
    </source>
</evidence>
<protein>
    <recommendedName>
        <fullName evidence="4">non-specific protein-tyrosine kinase</fullName>
        <ecNumber evidence="4">2.7.10.2</ecNumber>
    </recommendedName>
</protein>
<evidence type="ECO:0000259" key="17">
    <source>
        <dbReference type="Pfam" id="PF02706"/>
    </source>
</evidence>
<accession>A0ABR7V819</accession>
<keyword evidence="9" id="KW-0547">Nucleotide-binding</keyword>
<evidence type="ECO:0000256" key="7">
    <source>
        <dbReference type="ARBA" id="ARBA00022679"/>
    </source>
</evidence>
<comment type="catalytic activity">
    <reaction evidence="15">
        <text>L-tyrosyl-[protein] + ATP = O-phospho-L-tyrosyl-[protein] + ADP + H(+)</text>
        <dbReference type="Rhea" id="RHEA:10596"/>
        <dbReference type="Rhea" id="RHEA-COMP:10136"/>
        <dbReference type="Rhea" id="RHEA-COMP:20101"/>
        <dbReference type="ChEBI" id="CHEBI:15378"/>
        <dbReference type="ChEBI" id="CHEBI:30616"/>
        <dbReference type="ChEBI" id="CHEBI:46858"/>
        <dbReference type="ChEBI" id="CHEBI:61978"/>
        <dbReference type="ChEBI" id="CHEBI:456216"/>
        <dbReference type="EC" id="2.7.10.2"/>
    </reaction>
</comment>
<dbReference type="InterPro" id="IPR025669">
    <property type="entry name" value="AAA_dom"/>
</dbReference>
<evidence type="ECO:0000256" key="14">
    <source>
        <dbReference type="ARBA" id="ARBA00023137"/>
    </source>
</evidence>
<comment type="caution">
    <text evidence="20">The sequence shown here is derived from an EMBL/GenBank/DDBJ whole genome shotgun (WGS) entry which is preliminary data.</text>
</comment>
<evidence type="ECO:0000259" key="19">
    <source>
        <dbReference type="Pfam" id="PF13807"/>
    </source>
</evidence>
<evidence type="ECO:0000313" key="21">
    <source>
        <dbReference type="Proteomes" id="UP000598350"/>
    </source>
</evidence>
<comment type="similarity">
    <text evidence="3">Belongs to the etk/wzc family.</text>
</comment>
<keyword evidence="5" id="KW-1003">Cell membrane</keyword>
<dbReference type="SUPFAM" id="SSF52540">
    <property type="entry name" value="P-loop containing nucleoside triphosphate hydrolases"/>
    <property type="match status" value="1"/>
</dbReference>
<dbReference type="Pfam" id="PF13807">
    <property type="entry name" value="GNVR"/>
    <property type="match status" value="1"/>
</dbReference>
<dbReference type="EMBL" id="JABTCG010000001">
    <property type="protein sequence ID" value="MBD0849829.1"/>
    <property type="molecule type" value="Genomic_DNA"/>
</dbReference>
<evidence type="ECO:0000256" key="5">
    <source>
        <dbReference type="ARBA" id="ARBA00022475"/>
    </source>
</evidence>
<name>A0ABR7V819_9FLAO</name>
<keyword evidence="11" id="KW-0067">ATP-binding</keyword>
<evidence type="ECO:0000256" key="1">
    <source>
        <dbReference type="ARBA" id="ARBA00004429"/>
    </source>
</evidence>
<dbReference type="Proteomes" id="UP000598350">
    <property type="component" value="Unassembled WGS sequence"/>
</dbReference>
<dbReference type="RefSeq" id="WP_188312931.1">
    <property type="nucleotide sequence ID" value="NZ_JABTCG010000001.1"/>
</dbReference>
<evidence type="ECO:0000256" key="13">
    <source>
        <dbReference type="ARBA" id="ARBA00023136"/>
    </source>
</evidence>
<dbReference type="InterPro" id="IPR027417">
    <property type="entry name" value="P-loop_NTPase"/>
</dbReference>
<dbReference type="Pfam" id="PF13614">
    <property type="entry name" value="AAA_31"/>
    <property type="match status" value="1"/>
</dbReference>
<evidence type="ECO:0000256" key="16">
    <source>
        <dbReference type="SAM" id="Phobius"/>
    </source>
</evidence>
<evidence type="ECO:0000313" key="20">
    <source>
        <dbReference type="EMBL" id="MBD0849829.1"/>
    </source>
</evidence>
<keyword evidence="12 16" id="KW-1133">Transmembrane helix</keyword>
<keyword evidence="13 16" id="KW-0472">Membrane</keyword>
<comment type="subcellular location">
    <subcellularLocation>
        <location evidence="1">Cell inner membrane</location>
        <topology evidence="1">Multi-pass membrane protein</topology>
    </subcellularLocation>
</comment>
<keyword evidence="10" id="KW-0418">Kinase</keyword>
<dbReference type="InterPro" id="IPR003856">
    <property type="entry name" value="LPS_length_determ_N"/>
</dbReference>
<dbReference type="CDD" id="cd05387">
    <property type="entry name" value="BY-kinase"/>
    <property type="match status" value="1"/>
</dbReference>
<dbReference type="GO" id="GO:0004715">
    <property type="term" value="F:non-membrane spanning protein tyrosine kinase activity"/>
    <property type="evidence" value="ECO:0007669"/>
    <property type="project" value="UniProtKB-EC"/>
</dbReference>
<sequence>MNKEPTNLPQENPDYRELLKPYLRSWKWFVVSGLIALLFGYMYIRYAIPQYAVEAQIQILENTEGSSQISVFEDLGILGAGGIQIEDEIEILKSRSNLIALVKKLGLNININALGNIKSSAIYRDPGPPFNINFLAPDSLVHNSRASFFITLSSDTSFEYSENDNGPTTMYAYGKTIASPVGDIIVTPNNLNPPKSGTNKYSVSVNPLSSVAAYYQNALDITVDNFRSKILTITLNDAIVPRAQDVINTLIAIYNQNDIDDKKALADRTSEFINDRITKISSNLTSADESAVEFKSNRGLTDIATQTNLNLNLGAQNQQQLQDAAIQLDIASSMKDIIDNDDGFELLPSNIGLADQSIATTTQRYNELALERKRLLESSNDKNPIIVNLDQQLAGLKRSMRTSLNGMTNNLGLQVNDLSSRLSKINSRIYSAPKNEQALRDISRQQETTESLYLYLLQKREEAQIAFASSAAKSNVVDGAYAVSDFPISPKKKVVLLVSLLLGLLVPFSIIYVNSLMDNKVHNKVGLEKLTGDIPVLAELPKISKKENKLVKLGERTVLAESLRILRTNLDYVIKSKKKKAHRGNIIYVTSSVSGEGKTLVASNLAMIFANTDKKVLLIGADIRNPKIYQFYSGKNVDKLGKATRNKGDNGLTEYLVDQTLESKDIIATLLAHEQTVDVIYSGKIPPNPAELLMNGRMKELLDDVVDQYDYIIVDTAPLMVVTDTLLISEFAHQILYVTRAEVTELKVLEYPLKLHKEGKLNGLSFVVNGVEDSKLGYGGKYGYGYGKTVKKWWKF</sequence>
<dbReference type="InterPro" id="IPR005702">
    <property type="entry name" value="Wzc-like_C"/>
</dbReference>
<dbReference type="PANTHER" id="PTHR32309:SF13">
    <property type="entry name" value="FERRIC ENTEROBACTIN TRANSPORT PROTEIN FEPE"/>
    <property type="match status" value="1"/>
</dbReference>
<organism evidence="20 21">
    <name type="scientific">Maribacter arenosus</name>
    <dbReference type="NCBI Taxonomy" id="1854708"/>
    <lineage>
        <taxon>Bacteria</taxon>
        <taxon>Pseudomonadati</taxon>
        <taxon>Bacteroidota</taxon>
        <taxon>Flavobacteriia</taxon>
        <taxon>Flavobacteriales</taxon>
        <taxon>Flavobacteriaceae</taxon>
        <taxon>Maribacter</taxon>
    </lineage>
</organism>
<proteinExistence type="inferred from homology"/>
<keyword evidence="21" id="KW-1185">Reference proteome</keyword>
<evidence type="ECO:0000256" key="6">
    <source>
        <dbReference type="ARBA" id="ARBA00022519"/>
    </source>
</evidence>
<evidence type="ECO:0000256" key="9">
    <source>
        <dbReference type="ARBA" id="ARBA00022741"/>
    </source>
</evidence>
<evidence type="ECO:0000256" key="11">
    <source>
        <dbReference type="ARBA" id="ARBA00022840"/>
    </source>
</evidence>
<dbReference type="InterPro" id="IPR032807">
    <property type="entry name" value="GNVR"/>
</dbReference>
<evidence type="ECO:0000256" key="4">
    <source>
        <dbReference type="ARBA" id="ARBA00011903"/>
    </source>
</evidence>
<dbReference type="Gene3D" id="3.40.50.300">
    <property type="entry name" value="P-loop containing nucleotide triphosphate hydrolases"/>
    <property type="match status" value="1"/>
</dbReference>
<evidence type="ECO:0000256" key="8">
    <source>
        <dbReference type="ARBA" id="ARBA00022692"/>
    </source>
</evidence>
<reference evidence="20 21" key="1">
    <citation type="submission" date="2020-05" db="EMBL/GenBank/DDBJ databases">
        <title>The draft genome sequence of Maribacter arenosus CAU 1321.</title>
        <authorList>
            <person name="Mu L."/>
        </authorList>
    </citation>
    <scope>NUCLEOTIDE SEQUENCE [LARGE SCALE GENOMIC DNA]</scope>
    <source>
        <strain evidence="20 21">CAU 1321</strain>
    </source>
</reference>
<evidence type="ECO:0000256" key="2">
    <source>
        <dbReference type="ARBA" id="ARBA00007316"/>
    </source>
</evidence>